<dbReference type="Proteomes" id="UP000593765">
    <property type="component" value="Chromosome"/>
</dbReference>
<reference evidence="1 2" key="1">
    <citation type="submission" date="2020-10" db="EMBL/GenBank/DDBJ databases">
        <title>Wide distribution of Phycisphaera-like planctomycetes from WD2101 soil group in peatlands and genome analysis of the first cultivated representative.</title>
        <authorList>
            <person name="Dedysh S.N."/>
            <person name="Beletsky A.V."/>
            <person name="Ivanova A."/>
            <person name="Kulichevskaya I.S."/>
            <person name="Suzina N.E."/>
            <person name="Philippov D.A."/>
            <person name="Rakitin A.L."/>
            <person name="Mardanov A.V."/>
            <person name="Ravin N.V."/>
        </authorList>
    </citation>
    <scope>NUCLEOTIDE SEQUENCE [LARGE SCALE GENOMIC DNA]</scope>
    <source>
        <strain evidence="1 2">M1803</strain>
    </source>
</reference>
<keyword evidence="2" id="KW-1185">Reference proteome</keyword>
<protein>
    <submittedName>
        <fullName evidence="1">Uncharacterized protein</fullName>
    </submittedName>
</protein>
<dbReference type="KEGG" id="hbs:IPV69_18655"/>
<accession>A0A7M2WUP9</accession>
<dbReference type="AlphaFoldDB" id="A0A7M2WUP9"/>
<evidence type="ECO:0000313" key="1">
    <source>
        <dbReference type="EMBL" id="QOV88260.1"/>
    </source>
</evidence>
<organism evidence="1 2">
    <name type="scientific">Humisphaera borealis</name>
    <dbReference type="NCBI Taxonomy" id="2807512"/>
    <lineage>
        <taxon>Bacteria</taxon>
        <taxon>Pseudomonadati</taxon>
        <taxon>Planctomycetota</taxon>
        <taxon>Phycisphaerae</taxon>
        <taxon>Tepidisphaerales</taxon>
        <taxon>Tepidisphaeraceae</taxon>
        <taxon>Humisphaera</taxon>
    </lineage>
</organism>
<dbReference type="EMBL" id="CP063458">
    <property type="protein sequence ID" value="QOV88260.1"/>
    <property type="molecule type" value="Genomic_DNA"/>
</dbReference>
<evidence type="ECO:0000313" key="2">
    <source>
        <dbReference type="Proteomes" id="UP000593765"/>
    </source>
</evidence>
<gene>
    <name evidence="1" type="ORF">IPV69_18655</name>
</gene>
<proteinExistence type="predicted"/>
<name>A0A7M2WUP9_9BACT</name>
<sequence>MREKLLPGVRVRVTQQIAARHYALTSEIRGTVVEYKQKSTGSWYAHSKNDKLWLDRLLIKKDDGELTTLNLDEFTRITVE</sequence>